<evidence type="ECO:0000313" key="1">
    <source>
        <dbReference type="EMBL" id="KAG2225661.1"/>
    </source>
</evidence>
<organism evidence="1 2">
    <name type="scientific">Circinella minor</name>
    <dbReference type="NCBI Taxonomy" id="1195481"/>
    <lineage>
        <taxon>Eukaryota</taxon>
        <taxon>Fungi</taxon>
        <taxon>Fungi incertae sedis</taxon>
        <taxon>Mucoromycota</taxon>
        <taxon>Mucoromycotina</taxon>
        <taxon>Mucoromycetes</taxon>
        <taxon>Mucorales</taxon>
        <taxon>Lichtheimiaceae</taxon>
        <taxon>Circinella</taxon>
    </lineage>
</organism>
<dbReference type="EMBL" id="JAEPRB010000025">
    <property type="protein sequence ID" value="KAG2225661.1"/>
    <property type="molecule type" value="Genomic_DNA"/>
</dbReference>
<dbReference type="Proteomes" id="UP000646827">
    <property type="component" value="Unassembled WGS sequence"/>
</dbReference>
<protein>
    <submittedName>
        <fullName evidence="1">Uncharacterized protein</fullName>
    </submittedName>
</protein>
<dbReference type="Pfam" id="PF12855">
    <property type="entry name" value="Ecl1"/>
    <property type="match status" value="1"/>
</dbReference>
<dbReference type="AlphaFoldDB" id="A0A8H7SCE4"/>
<comment type="caution">
    <text evidence="1">The sequence shown here is derived from an EMBL/GenBank/DDBJ whole genome shotgun (WGS) entry which is preliminary data.</text>
</comment>
<sequence>MCDLNWCPVCDKANPHSLSLYCSDECLQKEVLLHNPLLGYKFDEFKCFLATPTKRRNLRMYDIKNFNNNNKTKIYQEQPSLSK</sequence>
<reference evidence="1 2" key="1">
    <citation type="submission" date="2020-12" db="EMBL/GenBank/DDBJ databases">
        <title>Metabolic potential, ecology and presence of endohyphal bacteria is reflected in genomic diversity of Mucoromycotina.</title>
        <authorList>
            <person name="Muszewska A."/>
            <person name="Okrasinska A."/>
            <person name="Steczkiewicz K."/>
            <person name="Drgas O."/>
            <person name="Orlowska M."/>
            <person name="Perlinska-Lenart U."/>
            <person name="Aleksandrzak-Piekarczyk T."/>
            <person name="Szatraj K."/>
            <person name="Zielenkiewicz U."/>
            <person name="Pilsyk S."/>
            <person name="Malc E."/>
            <person name="Mieczkowski P."/>
            <person name="Kruszewska J.S."/>
            <person name="Biernat P."/>
            <person name="Pawlowska J."/>
        </authorList>
    </citation>
    <scope>NUCLEOTIDE SEQUENCE [LARGE SCALE GENOMIC DNA]</scope>
    <source>
        <strain evidence="1 2">CBS 142.35</strain>
    </source>
</reference>
<dbReference type="InterPro" id="IPR024368">
    <property type="entry name" value="Ecl1/2/3"/>
</dbReference>
<gene>
    <name evidence="1" type="ORF">INT45_012133</name>
</gene>
<dbReference type="OrthoDB" id="2380640at2759"/>
<keyword evidence="2" id="KW-1185">Reference proteome</keyword>
<evidence type="ECO:0000313" key="2">
    <source>
        <dbReference type="Proteomes" id="UP000646827"/>
    </source>
</evidence>
<name>A0A8H7SCE4_9FUNG</name>
<accession>A0A8H7SCE4</accession>
<proteinExistence type="predicted"/>